<sequence>MFNVLNFTGSWVVLGTPSAAAYEAINLTSGRTIVNPEQAAQLKGYTGLGLPSHILGLSHEEFPVSIPSS</sequence>
<evidence type="ECO:0000313" key="2">
    <source>
        <dbReference type="Proteomes" id="UP000242705"/>
    </source>
</evidence>
<evidence type="ECO:0000313" key="1">
    <source>
        <dbReference type="EMBL" id="PSR27722.1"/>
    </source>
</evidence>
<name>A0A2T2WZR6_SULTH</name>
<accession>A0A2T2WZR6</accession>
<proteinExistence type="predicted"/>
<dbReference type="EMBL" id="PXYX01000011">
    <property type="protein sequence ID" value="PSR27722.1"/>
    <property type="molecule type" value="Genomic_DNA"/>
</dbReference>
<protein>
    <submittedName>
        <fullName evidence="1">Uncharacterized protein</fullName>
    </submittedName>
</protein>
<dbReference type="AlphaFoldDB" id="A0A2T2WZR6"/>
<dbReference type="Proteomes" id="UP000242705">
    <property type="component" value="Unassembled WGS sequence"/>
</dbReference>
<reference evidence="1 2" key="1">
    <citation type="journal article" date="2014" name="BMC Genomics">
        <title>Comparison of environmental and isolate Sulfobacillus genomes reveals diverse carbon, sulfur, nitrogen, and hydrogen metabolisms.</title>
        <authorList>
            <person name="Justice N.B."/>
            <person name="Norman A."/>
            <person name="Brown C.T."/>
            <person name="Singh A."/>
            <person name="Thomas B.C."/>
            <person name="Banfield J.F."/>
        </authorList>
    </citation>
    <scope>NUCLEOTIDE SEQUENCE [LARGE SCALE GENOMIC DNA]</scope>
    <source>
        <strain evidence="1">AMDSBA5</strain>
    </source>
</reference>
<comment type="caution">
    <text evidence="1">The sequence shown here is derived from an EMBL/GenBank/DDBJ whole genome shotgun (WGS) entry which is preliminary data.</text>
</comment>
<gene>
    <name evidence="1" type="ORF">C7B47_07615</name>
</gene>
<organism evidence="1 2">
    <name type="scientific">Sulfobacillus thermosulfidooxidans</name>
    <dbReference type="NCBI Taxonomy" id="28034"/>
    <lineage>
        <taxon>Bacteria</taxon>
        <taxon>Bacillati</taxon>
        <taxon>Bacillota</taxon>
        <taxon>Clostridia</taxon>
        <taxon>Eubacteriales</taxon>
        <taxon>Clostridiales Family XVII. Incertae Sedis</taxon>
        <taxon>Sulfobacillus</taxon>
    </lineage>
</organism>